<dbReference type="Gene3D" id="3.30.70.260">
    <property type="match status" value="1"/>
</dbReference>
<proteinExistence type="inferred from homology"/>
<dbReference type="GeneID" id="78335727"/>
<dbReference type="OMA" id="NIAGMQV"/>
<dbReference type="GO" id="GO:0006564">
    <property type="term" value="P:L-serine biosynthetic process"/>
    <property type="evidence" value="ECO:0007669"/>
    <property type="project" value="UniProtKB-UniRule"/>
</dbReference>
<dbReference type="InterPro" id="IPR002912">
    <property type="entry name" value="ACT_dom"/>
</dbReference>
<evidence type="ECO:0000313" key="12">
    <source>
        <dbReference type="Proteomes" id="UP000182379"/>
    </source>
</evidence>
<evidence type="ECO:0000256" key="1">
    <source>
        <dbReference type="ARBA" id="ARBA00003800"/>
    </source>
</evidence>
<dbReference type="InterPro" id="IPR029753">
    <property type="entry name" value="D-isomer_DH_CS"/>
</dbReference>
<keyword evidence="9" id="KW-0718">Serine biosynthesis</keyword>
<dbReference type="CDD" id="cd04902">
    <property type="entry name" value="ACT_3PGDH-xct"/>
    <property type="match status" value="1"/>
</dbReference>
<dbReference type="InterPro" id="IPR036291">
    <property type="entry name" value="NAD(P)-bd_dom_sf"/>
</dbReference>
<comment type="pathway">
    <text evidence="2 9">Amino-acid biosynthesis; L-serine biosynthesis; L-serine from 3-phospho-D-glycerate: step 1/3.</text>
</comment>
<comment type="similarity">
    <text evidence="3 9">Belongs to the D-isomer specific 2-hydroxyacid dehydrogenase family.</text>
</comment>
<evidence type="ECO:0000256" key="6">
    <source>
        <dbReference type="ARBA" id="ARBA00023027"/>
    </source>
</evidence>
<dbReference type="AlphaFoldDB" id="A0A1H2WTX1"/>
<keyword evidence="6 9" id="KW-0520">NAD</keyword>
<keyword evidence="5 9" id="KW-0560">Oxidoreductase</keyword>
<comment type="catalytic activity">
    <reaction evidence="7">
        <text>(R)-2-hydroxyglutarate + NAD(+) = 2-oxoglutarate + NADH + H(+)</text>
        <dbReference type="Rhea" id="RHEA:49612"/>
        <dbReference type="ChEBI" id="CHEBI:15378"/>
        <dbReference type="ChEBI" id="CHEBI:15801"/>
        <dbReference type="ChEBI" id="CHEBI:16810"/>
        <dbReference type="ChEBI" id="CHEBI:57540"/>
        <dbReference type="ChEBI" id="CHEBI:57945"/>
        <dbReference type="EC" id="1.1.1.399"/>
    </reaction>
</comment>
<evidence type="ECO:0000256" key="4">
    <source>
        <dbReference type="ARBA" id="ARBA00021582"/>
    </source>
</evidence>
<dbReference type="InterPro" id="IPR029752">
    <property type="entry name" value="D-isomer_DH_CS1"/>
</dbReference>
<dbReference type="SUPFAM" id="SSF55021">
    <property type="entry name" value="ACT-like"/>
    <property type="match status" value="1"/>
</dbReference>
<dbReference type="EMBL" id="FNOP01000007">
    <property type="protein sequence ID" value="SDW84090.1"/>
    <property type="molecule type" value="Genomic_DNA"/>
</dbReference>
<dbReference type="PANTHER" id="PTHR42938:SF47">
    <property type="entry name" value="HYDROXYPYRUVATE REDUCTASE"/>
    <property type="match status" value="1"/>
</dbReference>
<comment type="function">
    <text evidence="1">Catalyzes the reversible oxidation of 3-phospho-D-glycerate to 3-phosphonooxypyruvate, the first step of the phosphorylated L-serine biosynthesis pathway. Also catalyzes the reversible oxidation of 2-hydroxyglutarate to 2-oxoglutarate.</text>
</comment>
<evidence type="ECO:0000313" key="11">
    <source>
        <dbReference type="EMBL" id="SDW84090.1"/>
    </source>
</evidence>
<dbReference type="InterPro" id="IPR006139">
    <property type="entry name" value="D-isomer_2_OHA_DH_cat_dom"/>
</dbReference>
<protein>
    <recommendedName>
        <fullName evidence="4 9">D-3-phosphoglycerate dehydrogenase</fullName>
        <ecNumber evidence="9">1.1.1.95</ecNumber>
    </recommendedName>
</protein>
<dbReference type="Pfam" id="PF02826">
    <property type="entry name" value="2-Hacid_dh_C"/>
    <property type="match status" value="1"/>
</dbReference>
<dbReference type="FunFam" id="3.30.70.260:FF:000008">
    <property type="entry name" value="D-3-phosphoglycerate dehydrogenase, chloroplastic"/>
    <property type="match status" value="1"/>
</dbReference>
<evidence type="ECO:0000256" key="3">
    <source>
        <dbReference type="ARBA" id="ARBA00005854"/>
    </source>
</evidence>
<dbReference type="FunFam" id="3.30.1330.90:FF:000003">
    <property type="entry name" value="D-3-phosphoglycerate dehydrogenase"/>
    <property type="match status" value="1"/>
</dbReference>
<dbReference type="PROSITE" id="PS00065">
    <property type="entry name" value="D_2_HYDROXYACID_DH_1"/>
    <property type="match status" value="1"/>
</dbReference>
<dbReference type="NCBIfam" id="TIGR01327">
    <property type="entry name" value="PGDH"/>
    <property type="match status" value="1"/>
</dbReference>
<dbReference type="InterPro" id="IPR045626">
    <property type="entry name" value="PGDH_ASB_dom"/>
</dbReference>
<dbReference type="GO" id="GO:0051287">
    <property type="term" value="F:NAD binding"/>
    <property type="evidence" value="ECO:0007669"/>
    <property type="project" value="UniProtKB-UniRule"/>
</dbReference>
<dbReference type="GO" id="GO:0004617">
    <property type="term" value="F:phosphoglycerate dehydrogenase activity"/>
    <property type="evidence" value="ECO:0007669"/>
    <property type="project" value="UniProtKB-UniRule"/>
</dbReference>
<accession>A0A1H2WTX1</accession>
<dbReference type="Proteomes" id="UP000182379">
    <property type="component" value="Unassembled WGS sequence"/>
</dbReference>
<evidence type="ECO:0000256" key="9">
    <source>
        <dbReference type="RuleBase" id="RU363003"/>
    </source>
</evidence>
<sequence>MDKKKVIVVERISDKGVEMLKAQPDLEVTVKFDIPREELLKIVGDYDAIIVRSVTKVNEEFYQAARNLKVVGRAGNGVDNIDIEGATKRGIIVVNTPEANVISAAEHTIGLMLASCRNTVKAQKMIESRVWDRKNLKGVELYHKTLGIIGLGRIGTLVTKRMQAFEMKVIAYDPYIPDSRFKRLGVEKCETLDDLLAKADVITIHTPKTEETINMIGKEELKKCKKGVRLVNCARGGLYNEQAVADAIKEGQVASIGLDVLVDEPKPISPLIGLEQCVLTPHLGADTVEAQDKVGISIAQEVVNVLNGQMVPNAVNLPALHPQELEGMMGYLQLGECLGKLYYQMEKDPVDKVEVVYEGPAANLETTLITRSILKGLFDPILKERVNMVNAELAAETRGVAVVEGKMNGEERMNRVSVKISSGNKTFTAAGMVAPDETPHITEVQGYHYDLVPEHYMILAKNDDKPGMIGQMGTLLGAAHVNIANMQVARKPKTGNAMMIMTVDSPVEKATLQMIAGLDGIQSADFVTL</sequence>
<dbReference type="RefSeq" id="WP_012939357.1">
    <property type="nucleotide sequence ID" value="NZ_CAMEFB010000024.1"/>
</dbReference>
<name>A0A1H2WTX1_ACIFE</name>
<dbReference type="InterPro" id="IPR006236">
    <property type="entry name" value="PGDH"/>
</dbReference>
<dbReference type="Pfam" id="PF00389">
    <property type="entry name" value="2-Hacid_dh"/>
    <property type="match status" value="1"/>
</dbReference>
<keyword evidence="9" id="KW-0028">Amino-acid biosynthesis</keyword>
<dbReference type="SUPFAM" id="SSF51735">
    <property type="entry name" value="NAD(P)-binding Rossmann-fold domains"/>
    <property type="match status" value="1"/>
</dbReference>
<reference evidence="11 12" key="1">
    <citation type="submission" date="2016-10" db="EMBL/GenBank/DDBJ databases">
        <authorList>
            <person name="Varghese N."/>
            <person name="Submissions S."/>
        </authorList>
    </citation>
    <scope>NUCLEOTIDE SEQUENCE [LARGE SCALE GENOMIC DNA]</scope>
    <source>
        <strain evidence="11 12">WCC6</strain>
    </source>
</reference>
<dbReference type="CDD" id="cd12173">
    <property type="entry name" value="PGDH_4"/>
    <property type="match status" value="1"/>
</dbReference>
<dbReference type="SUPFAM" id="SSF52283">
    <property type="entry name" value="Formate/glycerate dehydrogenase catalytic domain-like"/>
    <property type="match status" value="1"/>
</dbReference>
<evidence type="ECO:0000256" key="8">
    <source>
        <dbReference type="ARBA" id="ARBA00048731"/>
    </source>
</evidence>
<dbReference type="Pfam" id="PF19304">
    <property type="entry name" value="PGDH_inter"/>
    <property type="match status" value="1"/>
</dbReference>
<dbReference type="SUPFAM" id="SSF143548">
    <property type="entry name" value="Serine metabolism enzymes domain"/>
    <property type="match status" value="1"/>
</dbReference>
<feature type="domain" description="ACT" evidence="10">
    <location>
        <begin position="457"/>
        <end position="529"/>
    </location>
</feature>
<organism evidence="11 12">
    <name type="scientific">Acidaminococcus fermentans</name>
    <dbReference type="NCBI Taxonomy" id="905"/>
    <lineage>
        <taxon>Bacteria</taxon>
        <taxon>Bacillati</taxon>
        <taxon>Bacillota</taxon>
        <taxon>Negativicutes</taxon>
        <taxon>Acidaminococcales</taxon>
        <taxon>Acidaminococcaceae</taxon>
        <taxon>Acidaminococcus</taxon>
    </lineage>
</organism>
<evidence type="ECO:0000256" key="2">
    <source>
        <dbReference type="ARBA" id="ARBA00005216"/>
    </source>
</evidence>
<evidence type="ECO:0000256" key="5">
    <source>
        <dbReference type="ARBA" id="ARBA00023002"/>
    </source>
</evidence>
<dbReference type="UniPathway" id="UPA00135">
    <property type="reaction ID" value="UER00196"/>
</dbReference>
<gene>
    <name evidence="11" type="ORF">SAMN05216495_10713</name>
</gene>
<comment type="catalytic activity">
    <reaction evidence="8 9">
        <text>(2R)-3-phosphoglycerate + NAD(+) = 3-phosphooxypyruvate + NADH + H(+)</text>
        <dbReference type="Rhea" id="RHEA:12641"/>
        <dbReference type="ChEBI" id="CHEBI:15378"/>
        <dbReference type="ChEBI" id="CHEBI:18110"/>
        <dbReference type="ChEBI" id="CHEBI:57540"/>
        <dbReference type="ChEBI" id="CHEBI:57945"/>
        <dbReference type="ChEBI" id="CHEBI:58272"/>
        <dbReference type="EC" id="1.1.1.95"/>
    </reaction>
</comment>
<comment type="caution">
    <text evidence="11">The sequence shown here is derived from an EMBL/GenBank/DDBJ whole genome shotgun (WGS) entry which is preliminary data.</text>
</comment>
<dbReference type="EC" id="1.1.1.95" evidence="9"/>
<dbReference type="PANTHER" id="PTHR42938">
    <property type="entry name" value="FORMATE DEHYDROGENASE 1"/>
    <property type="match status" value="1"/>
</dbReference>
<dbReference type="Gene3D" id="3.40.50.720">
    <property type="entry name" value="NAD(P)-binding Rossmann-like Domain"/>
    <property type="match status" value="2"/>
</dbReference>
<dbReference type="Gene3D" id="3.30.1330.90">
    <property type="entry name" value="D-3-phosphoglycerate dehydrogenase, domain 3"/>
    <property type="match status" value="1"/>
</dbReference>
<dbReference type="InterPro" id="IPR006140">
    <property type="entry name" value="D-isomer_DH_NAD-bd"/>
</dbReference>
<evidence type="ECO:0000259" key="10">
    <source>
        <dbReference type="PROSITE" id="PS51671"/>
    </source>
</evidence>
<dbReference type="InterPro" id="IPR045865">
    <property type="entry name" value="ACT-like_dom_sf"/>
</dbReference>
<dbReference type="FunFam" id="3.40.50.720:FF:000021">
    <property type="entry name" value="D-3-phosphoglycerate dehydrogenase"/>
    <property type="match status" value="1"/>
</dbReference>
<dbReference type="InterPro" id="IPR029009">
    <property type="entry name" value="ASB_dom_sf"/>
</dbReference>
<evidence type="ECO:0000256" key="7">
    <source>
        <dbReference type="ARBA" id="ARBA00048126"/>
    </source>
</evidence>
<dbReference type="PROSITE" id="PS51671">
    <property type="entry name" value="ACT"/>
    <property type="match status" value="1"/>
</dbReference>
<dbReference type="PROSITE" id="PS00670">
    <property type="entry name" value="D_2_HYDROXYACID_DH_2"/>
    <property type="match status" value="1"/>
</dbReference>